<evidence type="ECO:0000256" key="7">
    <source>
        <dbReference type="ARBA" id="ARBA00022824"/>
    </source>
</evidence>
<dbReference type="EMBL" id="JBHTAC010000001">
    <property type="protein sequence ID" value="MFC7241102.1"/>
    <property type="molecule type" value="Genomic_DNA"/>
</dbReference>
<evidence type="ECO:0000256" key="4">
    <source>
        <dbReference type="ARBA" id="ARBA00022676"/>
    </source>
</evidence>
<feature type="compositionally biased region" description="Low complexity" evidence="10">
    <location>
        <begin position="1"/>
        <end position="11"/>
    </location>
</feature>
<dbReference type="PANTHER" id="PTHR12468:SF2">
    <property type="entry name" value="GPI MANNOSYLTRANSFERASE 2"/>
    <property type="match status" value="1"/>
</dbReference>
<keyword evidence="6 11" id="KW-0812">Transmembrane</keyword>
<feature type="transmembrane region" description="Helical" evidence="11">
    <location>
        <begin position="350"/>
        <end position="371"/>
    </location>
</feature>
<feature type="transmembrane region" description="Helical" evidence="11">
    <location>
        <begin position="186"/>
        <end position="204"/>
    </location>
</feature>
<organism evidence="12 13">
    <name type="scientific">Catellatospora aurea</name>
    <dbReference type="NCBI Taxonomy" id="1337874"/>
    <lineage>
        <taxon>Bacteria</taxon>
        <taxon>Bacillati</taxon>
        <taxon>Actinomycetota</taxon>
        <taxon>Actinomycetes</taxon>
        <taxon>Micromonosporales</taxon>
        <taxon>Micromonosporaceae</taxon>
        <taxon>Catellatospora</taxon>
    </lineage>
</organism>
<evidence type="ECO:0000256" key="2">
    <source>
        <dbReference type="ARBA" id="ARBA00004687"/>
    </source>
</evidence>
<evidence type="ECO:0000256" key="9">
    <source>
        <dbReference type="ARBA" id="ARBA00023136"/>
    </source>
</evidence>
<reference evidence="13" key="1">
    <citation type="journal article" date="2019" name="Int. J. Syst. Evol. Microbiol.">
        <title>The Global Catalogue of Microorganisms (GCM) 10K type strain sequencing project: providing services to taxonomists for standard genome sequencing and annotation.</title>
        <authorList>
            <consortium name="The Broad Institute Genomics Platform"/>
            <consortium name="The Broad Institute Genome Sequencing Center for Infectious Disease"/>
            <person name="Wu L."/>
            <person name="Ma J."/>
        </authorList>
    </citation>
    <scope>NUCLEOTIDE SEQUENCE [LARGE SCALE GENOMIC DNA]</scope>
    <source>
        <strain evidence="13">CGMCC 1.9106</strain>
    </source>
</reference>
<sequence>MSDSPGPGLVPVRRRPADAPGDTALPADEVTDSPASSTEDGSDEAEPTRGRVVWQRWRPSVVTGFTTWAAALLAYFLVTAVAWLPTEGLESKAGPVPSTFGQLLQSWNHWDTVWYVIIADSGYEADSRSTAFFPLFPMAMRAANPLLPGGAFEAGIIVSALACLVALILVHRLATEMIGAEDARRTTVYLLAFPTAFYLVAAYNESLFVALALASLYNMRRGRWWWAAMFAGYASATRMAGVMLGAAFVYEYLRRRGFSFRSQRRYGRILPWPAGFRLDRDALAVLLIPAGLGAYMLYCQSTFGNALQFLDAQKAWFREGFTPPWTVIGDVVALISSSDSIYHPDAIRNIVNLTTALAVLVLLVLALVGPWKLGADHAYLVVFAAIIILMPLSNPIHMHYPLSSTWRYALECTVAFMVLARMGRNVHFDRVYTTVMLALQGAMIIVFVQNNFVA</sequence>
<evidence type="ECO:0000256" key="5">
    <source>
        <dbReference type="ARBA" id="ARBA00022679"/>
    </source>
</evidence>
<evidence type="ECO:0000256" key="3">
    <source>
        <dbReference type="ARBA" id="ARBA00022502"/>
    </source>
</evidence>
<feature type="transmembrane region" description="Helical" evidence="11">
    <location>
        <begin position="61"/>
        <end position="84"/>
    </location>
</feature>
<name>A0ABW2GQL2_9ACTN</name>
<dbReference type="RefSeq" id="WP_376804592.1">
    <property type="nucleotide sequence ID" value="NZ_JBHTAC010000001.1"/>
</dbReference>
<comment type="pathway">
    <text evidence="2">Glycolipid biosynthesis; glycosylphosphatidylinositol-anchor biosynthesis.</text>
</comment>
<feature type="transmembrane region" description="Helical" evidence="11">
    <location>
        <begin position="224"/>
        <end position="253"/>
    </location>
</feature>
<accession>A0ABW2GQL2</accession>
<comment type="subcellular location">
    <subcellularLocation>
        <location evidence="1">Endoplasmic reticulum membrane</location>
        <topology evidence="1">Multi-pass membrane protein</topology>
    </subcellularLocation>
</comment>
<feature type="region of interest" description="Disordered" evidence="10">
    <location>
        <begin position="1"/>
        <end position="50"/>
    </location>
</feature>
<evidence type="ECO:0000256" key="6">
    <source>
        <dbReference type="ARBA" id="ARBA00022692"/>
    </source>
</evidence>
<evidence type="ECO:0000313" key="13">
    <source>
        <dbReference type="Proteomes" id="UP001596392"/>
    </source>
</evidence>
<dbReference type="Proteomes" id="UP001596392">
    <property type="component" value="Unassembled WGS sequence"/>
</dbReference>
<dbReference type="PANTHER" id="PTHR12468">
    <property type="entry name" value="GPI MANNOSYLTRANSFERASE 2"/>
    <property type="match status" value="1"/>
</dbReference>
<keyword evidence="8 11" id="KW-1133">Transmembrane helix</keyword>
<keyword evidence="3" id="KW-0337">GPI-anchor biosynthesis</keyword>
<keyword evidence="4 12" id="KW-0328">Glycosyltransferase</keyword>
<keyword evidence="5" id="KW-0808">Transferase</keyword>
<feature type="transmembrane region" description="Helical" evidence="11">
    <location>
        <begin position="154"/>
        <end position="174"/>
    </location>
</feature>
<keyword evidence="7" id="KW-0256">Endoplasmic reticulum</keyword>
<gene>
    <name evidence="12" type="ORF">ACFQO7_01290</name>
</gene>
<keyword evidence="13" id="KW-1185">Reference proteome</keyword>
<feature type="transmembrane region" description="Helical" evidence="11">
    <location>
        <begin position="430"/>
        <end position="448"/>
    </location>
</feature>
<comment type="caution">
    <text evidence="12">The sequence shown here is derived from an EMBL/GenBank/DDBJ whole genome shotgun (WGS) entry which is preliminary data.</text>
</comment>
<protein>
    <submittedName>
        <fullName evidence="12">Mannosyltransferase family protein</fullName>
    </submittedName>
</protein>
<evidence type="ECO:0000256" key="11">
    <source>
        <dbReference type="SAM" id="Phobius"/>
    </source>
</evidence>
<evidence type="ECO:0000256" key="8">
    <source>
        <dbReference type="ARBA" id="ARBA00022989"/>
    </source>
</evidence>
<dbReference type="GO" id="GO:0016757">
    <property type="term" value="F:glycosyltransferase activity"/>
    <property type="evidence" value="ECO:0007669"/>
    <property type="project" value="UniProtKB-KW"/>
</dbReference>
<evidence type="ECO:0000256" key="1">
    <source>
        <dbReference type="ARBA" id="ARBA00004477"/>
    </source>
</evidence>
<keyword evidence="9 11" id="KW-0472">Membrane</keyword>
<feature type="transmembrane region" description="Helical" evidence="11">
    <location>
        <begin position="377"/>
        <end position="396"/>
    </location>
</feature>
<evidence type="ECO:0000313" key="12">
    <source>
        <dbReference type="EMBL" id="MFC7241102.1"/>
    </source>
</evidence>
<dbReference type="Pfam" id="PF04188">
    <property type="entry name" value="Mannosyl_trans2"/>
    <property type="match status" value="1"/>
</dbReference>
<dbReference type="InterPro" id="IPR007315">
    <property type="entry name" value="PIG-V/Gpi18"/>
</dbReference>
<proteinExistence type="predicted"/>
<evidence type="ECO:0000256" key="10">
    <source>
        <dbReference type="SAM" id="MobiDB-lite"/>
    </source>
</evidence>